<feature type="domain" description="C2H2-type" evidence="2">
    <location>
        <begin position="65"/>
        <end position="86"/>
    </location>
</feature>
<dbReference type="PROSITE" id="PS00028">
    <property type="entry name" value="ZINC_FINGER_C2H2_1"/>
    <property type="match status" value="1"/>
</dbReference>
<keyword evidence="4" id="KW-1185">Reference proteome</keyword>
<dbReference type="Proteomes" id="UP000683360">
    <property type="component" value="Unassembled WGS sequence"/>
</dbReference>
<gene>
    <name evidence="3" type="ORF">MEDL_57652</name>
</gene>
<dbReference type="Gene3D" id="3.20.20.140">
    <property type="entry name" value="Metal-dependent hydrolases"/>
    <property type="match status" value="1"/>
</dbReference>
<dbReference type="EMBL" id="CAJPWZ010002782">
    <property type="protein sequence ID" value="CAG2245690.1"/>
    <property type="molecule type" value="Genomic_DNA"/>
</dbReference>
<dbReference type="GO" id="GO:0016788">
    <property type="term" value="F:hydrolase activity, acting on ester bonds"/>
    <property type="evidence" value="ECO:0007669"/>
    <property type="project" value="InterPro"/>
</dbReference>
<keyword evidence="3" id="KW-0378">Hydrolase</keyword>
<proteinExistence type="inferred from homology"/>
<comment type="caution">
    <text evidence="3">The sequence shown here is derived from an EMBL/GenBank/DDBJ whole genome shotgun (WGS) entry which is preliminary data.</text>
</comment>
<sequence length="479" mass="55720">MEEEELDYEPEVEEVGLLKEQRIKGSSNNKKRSRPCCICTGRFVNVRRHVLRAHVPWYTAPLLACWTCQLQFGQQGALTIHCNDYHNSEQTHGYKEELLVDWVELMNGLLIELCRQFKVSTLDKLVTFAREMSTLKQCDKASFHQTDLPFLLNFNRINHFHSSSAYTVFPPTYIHSILHWKVLALLIKSSEDSENLLSYNCKLSLCKITSHPIHTVIDTHFHWDKFFLQARFSGLPSYIWEEQDNEKFQIRKLISNFVFPSRWTACLDGDLLKEDKRILHTIGIHPKVAGNQVGRHYTELKRRIPGNFIAIGECGLDVSQGGEDLREQVKVLRVQLELARDCKLPVVIHCRGKNITDRCLDIMSDILDRDHGVHWHCFSQDKRTYENIKRCFPNTKFGISPLLLMEDTYPQLRSQVCEMSLEDIILESDAPYLHPKNYEDSSPVLIRSIIQKLSIMFNIPGREIADITTRNAQQLYKFE</sequence>
<protein>
    <submittedName>
        <fullName evidence="3">TatD</fullName>
        <ecNumber evidence="3">3.1.21.-</ecNumber>
    </submittedName>
</protein>
<dbReference type="AlphaFoldDB" id="A0A8S3USE1"/>
<name>A0A8S3USE1_MYTED</name>
<evidence type="ECO:0000313" key="4">
    <source>
        <dbReference type="Proteomes" id="UP000683360"/>
    </source>
</evidence>
<dbReference type="Pfam" id="PF01026">
    <property type="entry name" value="TatD_DNase"/>
    <property type="match status" value="1"/>
</dbReference>
<dbReference type="SUPFAM" id="SSF51556">
    <property type="entry name" value="Metallo-dependent hydrolases"/>
    <property type="match status" value="1"/>
</dbReference>
<dbReference type="InterPro" id="IPR001130">
    <property type="entry name" value="TatD-like"/>
</dbReference>
<dbReference type="PANTHER" id="PTHR46363">
    <property type="entry name" value="DEOXYRIBONUCLEASE TATDN2-RELATED"/>
    <property type="match status" value="1"/>
</dbReference>
<evidence type="ECO:0000256" key="1">
    <source>
        <dbReference type="ARBA" id="ARBA00009275"/>
    </source>
</evidence>
<comment type="similarity">
    <text evidence="1">Belongs to the metallo-dependent hydrolases superfamily. TatD-type hydrolase family.</text>
</comment>
<organism evidence="3 4">
    <name type="scientific">Mytilus edulis</name>
    <name type="common">Blue mussel</name>
    <dbReference type="NCBI Taxonomy" id="6550"/>
    <lineage>
        <taxon>Eukaryota</taxon>
        <taxon>Metazoa</taxon>
        <taxon>Spiralia</taxon>
        <taxon>Lophotrochozoa</taxon>
        <taxon>Mollusca</taxon>
        <taxon>Bivalvia</taxon>
        <taxon>Autobranchia</taxon>
        <taxon>Pteriomorphia</taxon>
        <taxon>Mytilida</taxon>
        <taxon>Mytiloidea</taxon>
        <taxon>Mytilidae</taxon>
        <taxon>Mytilinae</taxon>
        <taxon>Mytilus</taxon>
    </lineage>
</organism>
<reference evidence="3" key="1">
    <citation type="submission" date="2021-03" db="EMBL/GenBank/DDBJ databases">
        <authorList>
            <person name="Bekaert M."/>
        </authorList>
    </citation>
    <scope>NUCLEOTIDE SEQUENCE</scope>
</reference>
<dbReference type="InterPro" id="IPR032466">
    <property type="entry name" value="Metal_Hydrolase"/>
</dbReference>
<evidence type="ECO:0000313" key="3">
    <source>
        <dbReference type="EMBL" id="CAG2245690.1"/>
    </source>
</evidence>
<accession>A0A8S3USE1</accession>
<dbReference type="EC" id="3.1.21.-" evidence="3"/>
<dbReference type="OrthoDB" id="9980814at2759"/>
<dbReference type="PANTHER" id="PTHR46363:SF1">
    <property type="entry name" value="DEOXYRIBONUCLEASE TATDN2-RELATED"/>
    <property type="match status" value="1"/>
</dbReference>
<evidence type="ECO:0000259" key="2">
    <source>
        <dbReference type="PROSITE" id="PS00028"/>
    </source>
</evidence>
<dbReference type="InterPro" id="IPR013087">
    <property type="entry name" value="Znf_C2H2_type"/>
</dbReference>